<comment type="caution">
    <text evidence="7">The sequence shown here is derived from an EMBL/GenBank/DDBJ whole genome shotgun (WGS) entry which is preliminary data.</text>
</comment>
<evidence type="ECO:0000256" key="3">
    <source>
        <dbReference type="ARBA" id="ARBA00022989"/>
    </source>
</evidence>
<dbReference type="Pfam" id="PF06813">
    <property type="entry name" value="Nodulin-like"/>
    <property type="match status" value="1"/>
</dbReference>
<dbReference type="PANTHER" id="PTHR21576:SF158">
    <property type="entry name" value="RIBOSOMAL RNA-PROCESSING PROTEIN 12-LIKE CONSERVED DOMAIN-CONTAINING PROTEIN"/>
    <property type="match status" value="1"/>
</dbReference>
<evidence type="ECO:0000313" key="8">
    <source>
        <dbReference type="Proteomes" id="UP000812966"/>
    </source>
</evidence>
<keyword evidence="8" id="KW-1185">Reference proteome</keyword>
<feature type="transmembrane region" description="Helical" evidence="5">
    <location>
        <begin position="443"/>
        <end position="465"/>
    </location>
</feature>
<feature type="transmembrane region" description="Helical" evidence="5">
    <location>
        <begin position="411"/>
        <end position="431"/>
    </location>
</feature>
<feature type="transmembrane region" description="Helical" evidence="5">
    <location>
        <begin position="491"/>
        <end position="511"/>
    </location>
</feature>
<dbReference type="Gene3D" id="1.20.1250.20">
    <property type="entry name" value="MFS general substrate transporter like domains"/>
    <property type="match status" value="2"/>
</dbReference>
<protein>
    <recommendedName>
        <fullName evidence="6">Nodulin-like domain-containing protein</fullName>
    </recommendedName>
</protein>
<evidence type="ECO:0000313" key="7">
    <source>
        <dbReference type="EMBL" id="KAG7528448.1"/>
    </source>
</evidence>
<dbReference type="GO" id="GO:0000329">
    <property type="term" value="C:fungal-type vacuole membrane"/>
    <property type="evidence" value="ECO:0007669"/>
    <property type="project" value="TreeGrafter"/>
</dbReference>
<evidence type="ECO:0000256" key="1">
    <source>
        <dbReference type="ARBA" id="ARBA00004141"/>
    </source>
</evidence>
<feature type="transmembrane region" description="Helical" evidence="5">
    <location>
        <begin position="382"/>
        <end position="399"/>
    </location>
</feature>
<gene>
    <name evidence="7" type="ORF">FFLO_06157</name>
</gene>
<feature type="transmembrane region" description="Helical" evidence="5">
    <location>
        <begin position="300"/>
        <end position="329"/>
    </location>
</feature>
<dbReference type="Proteomes" id="UP000812966">
    <property type="component" value="Unassembled WGS sequence"/>
</dbReference>
<accession>A0A8K0JFH1</accession>
<dbReference type="PANTHER" id="PTHR21576">
    <property type="entry name" value="UNCHARACTERIZED NODULIN-LIKE PROTEIN"/>
    <property type="match status" value="1"/>
</dbReference>
<evidence type="ECO:0000256" key="2">
    <source>
        <dbReference type="ARBA" id="ARBA00022692"/>
    </source>
</evidence>
<feature type="transmembrane region" description="Helical" evidence="5">
    <location>
        <begin position="184"/>
        <end position="205"/>
    </location>
</feature>
<name>A0A8K0JFH1_9TREE</name>
<keyword evidence="4 5" id="KW-0472">Membrane</keyword>
<feature type="transmembrane region" description="Helical" evidence="5">
    <location>
        <begin position="45"/>
        <end position="65"/>
    </location>
</feature>
<evidence type="ECO:0000256" key="5">
    <source>
        <dbReference type="SAM" id="Phobius"/>
    </source>
</evidence>
<proteinExistence type="predicted"/>
<dbReference type="AlphaFoldDB" id="A0A8K0JFH1"/>
<evidence type="ECO:0000256" key="4">
    <source>
        <dbReference type="ARBA" id="ARBA00023136"/>
    </source>
</evidence>
<dbReference type="SUPFAM" id="SSF103473">
    <property type="entry name" value="MFS general substrate transporter"/>
    <property type="match status" value="1"/>
</dbReference>
<dbReference type="InterPro" id="IPR010658">
    <property type="entry name" value="Nodulin-like"/>
</dbReference>
<feature type="transmembrane region" description="Helical" evidence="5">
    <location>
        <begin position="159"/>
        <end position="178"/>
    </location>
</feature>
<keyword evidence="2 5" id="KW-0812">Transmembrane</keyword>
<feature type="transmembrane region" description="Helical" evidence="5">
    <location>
        <begin position="117"/>
        <end position="138"/>
    </location>
</feature>
<feature type="domain" description="Nodulin-like" evidence="6">
    <location>
        <begin position="10"/>
        <end position="193"/>
    </location>
</feature>
<dbReference type="EMBL" id="JABELV010000183">
    <property type="protein sequence ID" value="KAG7528448.1"/>
    <property type="molecule type" value="Genomic_DNA"/>
</dbReference>
<evidence type="ECO:0000259" key="6">
    <source>
        <dbReference type="Pfam" id="PF06813"/>
    </source>
</evidence>
<reference evidence="7" key="1">
    <citation type="submission" date="2020-04" db="EMBL/GenBank/DDBJ databases">
        <title>Analysis of mating type loci in Filobasidium floriforme.</title>
        <authorList>
            <person name="Nowrousian M."/>
        </authorList>
    </citation>
    <scope>NUCLEOTIDE SEQUENCE</scope>
    <source>
        <strain evidence="7">CBS 6242</strain>
    </source>
</reference>
<comment type="subcellular location">
    <subcellularLocation>
        <location evidence="1">Membrane</location>
        <topology evidence="1">Multi-pass membrane protein</topology>
    </subcellularLocation>
</comment>
<feature type="transmembrane region" description="Helical" evidence="5">
    <location>
        <begin position="77"/>
        <end position="97"/>
    </location>
</feature>
<organism evidence="7 8">
    <name type="scientific">Filobasidium floriforme</name>
    <dbReference type="NCBI Taxonomy" id="5210"/>
    <lineage>
        <taxon>Eukaryota</taxon>
        <taxon>Fungi</taxon>
        <taxon>Dikarya</taxon>
        <taxon>Basidiomycota</taxon>
        <taxon>Agaricomycotina</taxon>
        <taxon>Tremellomycetes</taxon>
        <taxon>Filobasidiales</taxon>
        <taxon>Filobasidiaceae</taxon>
        <taxon>Filobasidium</taxon>
    </lineage>
</organism>
<sequence>MNAQEPSKAMTLAVSTLVALASGSNYVRSSYAPQLGERLRISSTKLNAIGIAGNIGVYLSGPFWGHLIDLQGPRIPLAAASILSCTGYGFICIMYLHSGPFIAAEDHQNGGGSLSTIGLGLALCSMCMTGCGATAGLMSGLTSVARNFPPRTRASATSVCIAGYGLSAFLFASVFRAACRGSVSAFLAVLAVGTGLPMGLGSLTLKRTTLSDRTGIDTSNHYHRIVTSGDTDAGEGWHIDTVRDDRLENARPAEDATESILGEDEVSAEVCITETIDVPSAPRVRSPGAKGMKLLEETDFWLFFVILMLLAGTGLVYINNIGTIVATLTRPTDGVTPFEANNITSKHQALQVSLISISNCIGRLVMGCASDYTQNTFHLSRRLFLVPIGLSFAVSQVLAHDTDAIEGLWKTSLTLGFAYGCIFSLLPMIVLEAFGIMHFAANWGIVSIAPAVGGNLGNLLFGSIYDSHTESIDLPIYHSICKLRQDCYIEVFSWTFKCCLIAGLLGGVAVWRGPWCYTR</sequence>
<dbReference type="InterPro" id="IPR036259">
    <property type="entry name" value="MFS_trans_sf"/>
</dbReference>
<keyword evidence="3 5" id="KW-1133">Transmembrane helix</keyword>